<accession>A0A075GB82</accession>
<evidence type="ECO:0000256" key="8">
    <source>
        <dbReference type="ARBA" id="ARBA00023136"/>
    </source>
</evidence>
<reference evidence="13" key="1">
    <citation type="journal article" date="2014" name="Genome Biol. Evol.">
        <title>Pangenome evidence for extensive interdomain horizontal transfer affecting lineage core and shell genes in uncultured planktonic thaumarchaeota and euryarchaeota.</title>
        <authorList>
            <person name="Deschamps P."/>
            <person name="Zivanovic Y."/>
            <person name="Moreira D."/>
            <person name="Rodriguez-Valera F."/>
            <person name="Lopez-Garcia P."/>
        </authorList>
    </citation>
    <scope>NUCLEOTIDE SEQUENCE</scope>
</reference>
<feature type="transmembrane region" description="Helical" evidence="11">
    <location>
        <begin position="621"/>
        <end position="637"/>
    </location>
</feature>
<dbReference type="Pfam" id="PF00082">
    <property type="entry name" value="Peptidase_S8"/>
    <property type="match status" value="1"/>
</dbReference>
<feature type="transmembrane region" description="Helical" evidence="11">
    <location>
        <begin position="572"/>
        <end position="590"/>
    </location>
</feature>
<evidence type="ECO:0000259" key="12">
    <source>
        <dbReference type="PROSITE" id="PS50850"/>
    </source>
</evidence>
<dbReference type="PROSITE" id="PS50850">
    <property type="entry name" value="MFS"/>
    <property type="match status" value="1"/>
</dbReference>
<keyword evidence="5" id="KW-0378">Hydrolase</keyword>
<dbReference type="InterPro" id="IPR004752">
    <property type="entry name" value="AmpG_permease/AT-1"/>
</dbReference>
<dbReference type="PANTHER" id="PTHR12778:SF10">
    <property type="entry name" value="MAJOR FACILITATOR SUPERFAMILY DOMAIN-CONTAINING PROTEIN 3"/>
    <property type="match status" value="1"/>
</dbReference>
<dbReference type="Gene3D" id="1.20.1250.20">
    <property type="entry name" value="MFS general substrate transporter like domains"/>
    <property type="match status" value="2"/>
</dbReference>
<evidence type="ECO:0000256" key="3">
    <source>
        <dbReference type="ARBA" id="ARBA00022670"/>
    </source>
</evidence>
<feature type="domain" description="Major facilitator superfamily (MFS) profile" evidence="12">
    <location>
        <begin position="814"/>
        <end position="1037"/>
    </location>
</feature>
<keyword evidence="4 11" id="KW-0812">Transmembrane</keyword>
<feature type="transmembrane region" description="Helical" evidence="11">
    <location>
        <begin position="971"/>
        <end position="995"/>
    </location>
</feature>
<dbReference type="PROSITE" id="PS00138">
    <property type="entry name" value="SUBTILASE_SER"/>
    <property type="match status" value="1"/>
</dbReference>
<comment type="subcellular location">
    <subcellularLocation>
        <location evidence="1">Membrane</location>
        <topology evidence="1">Multi-pass membrane protein</topology>
    </subcellularLocation>
</comment>
<keyword evidence="2" id="KW-0813">Transport</keyword>
<proteinExistence type="inferred from homology"/>
<evidence type="ECO:0000256" key="1">
    <source>
        <dbReference type="ARBA" id="ARBA00004141"/>
    </source>
</evidence>
<comment type="similarity">
    <text evidence="9">Belongs to the peptidase S8 family.</text>
</comment>
<dbReference type="SUPFAM" id="SSF52743">
    <property type="entry name" value="Subtilisin-like"/>
    <property type="match status" value="1"/>
</dbReference>
<evidence type="ECO:0000256" key="7">
    <source>
        <dbReference type="ARBA" id="ARBA00022989"/>
    </source>
</evidence>
<feature type="transmembrane region" description="Helical" evidence="11">
    <location>
        <begin position="767"/>
        <end position="786"/>
    </location>
</feature>
<evidence type="ECO:0000256" key="6">
    <source>
        <dbReference type="ARBA" id="ARBA00022825"/>
    </source>
</evidence>
<dbReference type="InterPro" id="IPR036259">
    <property type="entry name" value="MFS_trans_sf"/>
</dbReference>
<evidence type="ECO:0000256" key="5">
    <source>
        <dbReference type="ARBA" id="ARBA00022801"/>
    </source>
</evidence>
<feature type="transmembrane region" description="Helical" evidence="11">
    <location>
        <begin position="725"/>
        <end position="747"/>
    </location>
</feature>
<feature type="transmembrane region" description="Helical" evidence="11">
    <location>
        <begin position="479"/>
        <end position="503"/>
    </location>
</feature>
<feature type="transmembrane region" description="Helical" evidence="11">
    <location>
        <begin position="643"/>
        <end position="660"/>
    </location>
</feature>
<dbReference type="InterPro" id="IPR020846">
    <property type="entry name" value="MFS_dom"/>
</dbReference>
<feature type="transmembrane region" description="Helical" evidence="11">
    <location>
        <begin position="394"/>
        <end position="415"/>
    </location>
</feature>
<dbReference type="PROSITE" id="PS51892">
    <property type="entry name" value="SUBTILASE"/>
    <property type="match status" value="1"/>
</dbReference>
<evidence type="ECO:0000256" key="4">
    <source>
        <dbReference type="ARBA" id="ARBA00022692"/>
    </source>
</evidence>
<dbReference type="GO" id="GO:0004252">
    <property type="term" value="F:serine-type endopeptidase activity"/>
    <property type="evidence" value="ECO:0007669"/>
    <property type="project" value="InterPro"/>
</dbReference>
<dbReference type="SUPFAM" id="SSF103473">
    <property type="entry name" value="MFS general substrate transporter"/>
    <property type="match status" value="1"/>
</dbReference>
<feature type="region of interest" description="Disordered" evidence="10">
    <location>
        <begin position="1"/>
        <end position="30"/>
    </location>
</feature>
<dbReference type="InterPro" id="IPR023828">
    <property type="entry name" value="Peptidase_S8_Ser-AS"/>
</dbReference>
<evidence type="ECO:0000256" key="9">
    <source>
        <dbReference type="PROSITE-ProRule" id="PRU01240"/>
    </source>
</evidence>
<comment type="caution">
    <text evidence="9">Lacks conserved residue(s) required for the propagation of feature annotation.</text>
</comment>
<evidence type="ECO:0000256" key="11">
    <source>
        <dbReference type="SAM" id="Phobius"/>
    </source>
</evidence>
<organism evidence="13">
    <name type="scientific">uncultured marine group II/III euryarchaeote KM3_102_C05</name>
    <dbReference type="NCBI Taxonomy" id="1457844"/>
    <lineage>
        <taxon>Archaea</taxon>
        <taxon>Methanobacteriati</taxon>
        <taxon>Methanobacteriota</taxon>
        <taxon>environmental samples</taxon>
    </lineage>
</organism>
<sequence>MFTDEEHDPAESYDSGTHGTHVAGIVAGTGGGQTDPSTGLRYIGAAPGAYLVNILSCCDGDIEDIMQGAQWAIDNKDSAGGHGIDILTSSLGEQQFETHVDNDGNSAWSRQMDMVVEAGIITTLSAGNEFGGATLAGCNTIDSPGDARLPVTVAALDKDLGLAIYSSRGYTSDLRVKPDVATIGSNIMAPDAATKDGYTSKSGTSMATPLMAGIAALMIQANPDMTTTEFKDIIGAHSIEREIALLDDPGFNDCSLLETRPDNEFGYGQADPVAFVEAAGSIDRSLNVSMDIVTLQEIGNESYIAGTASGGALGLGLVEVKVGGGEWKGAADLSKNGDWATWRVKLDPHLESGNSTIYARLKVSDDSISPIDARRVILIDGQSASGVAEGLTSFGSYVFFVPFVLVMALLGYIMVTERWGEKFRANLSHSPIRNEAFDVATDHGFARLAVMRRILPALRNGRDSWREGGALTESKMRRYVSLCILYVAQGLPSGFANVAFVAFLVTNGIAVEQIAILFATVYLPWTFKFIWGPVIDMIRFPQFGIRRPWVLFAETGMIISLATLLFVSDLVASIQLVTILLFIHNLFASLQDVSVDALAVDILEPDEVATVNGLMFAAKRGGIIFGGAILGMMVVPFGIKSAIMIQLPLLVLIMMVPLFLRERPGDRLFPWSKQEEAEEAWYAETEEAIEAEAALPWEIDHPEEFTKARWFAINLYEDRISSAAAILWASIFFLLLWGLFAILNILSGDFTENWGTTFGDVASPLKTIGLGALAISVILLMAEWLGANIPQIRNPLPVSSLATETAYNIAKGFSTRSSFILIFLCLLAELYLFTDPIVVDIFINEAGWSQTKYNAIVGGIVIACMMVGQVFGGMLGDRFGVREVSMIGFSLLALSNAALALLSDYWTNTNLMVSYLCVRAVINGVAWICVIAVCMRLTFSKAGGSQFTAYMSMFNLSAVMAYLFTGNMTQRFDYVTCLYIGAALTLFTVVLLWFIDPDEVDRVLEGRFGDGEDEFDGDFGERPEAWYEEDETVVTSS</sequence>
<dbReference type="Gene3D" id="3.40.50.200">
    <property type="entry name" value="Peptidase S8/S53 domain"/>
    <property type="match status" value="1"/>
</dbReference>
<feature type="transmembrane region" description="Helical" evidence="11">
    <location>
        <begin position="509"/>
        <end position="527"/>
    </location>
</feature>
<feature type="transmembrane region" description="Helical" evidence="11">
    <location>
        <begin position="548"/>
        <end position="566"/>
    </location>
</feature>
<evidence type="ECO:0000256" key="2">
    <source>
        <dbReference type="ARBA" id="ARBA00022448"/>
    </source>
</evidence>
<dbReference type="AlphaFoldDB" id="A0A075GB82"/>
<feature type="transmembrane region" description="Helical" evidence="11">
    <location>
        <begin position="819"/>
        <end position="843"/>
    </location>
</feature>
<dbReference type="PANTHER" id="PTHR12778">
    <property type="entry name" value="SOLUTE CARRIER FAMILY 33 ACETYL-COA TRANSPORTER -RELATED"/>
    <property type="match status" value="1"/>
</dbReference>
<feature type="transmembrane region" description="Helical" evidence="11">
    <location>
        <begin position="855"/>
        <end position="875"/>
    </location>
</feature>
<evidence type="ECO:0000256" key="10">
    <source>
        <dbReference type="SAM" id="MobiDB-lite"/>
    </source>
</evidence>
<dbReference type="InterPro" id="IPR000209">
    <property type="entry name" value="Peptidase_S8/S53_dom"/>
</dbReference>
<protein>
    <submittedName>
        <fullName evidence="13">Subtilisin-like serine protease</fullName>
    </submittedName>
</protein>
<dbReference type="PRINTS" id="PR00723">
    <property type="entry name" value="SUBTILISIN"/>
</dbReference>
<dbReference type="InterPro" id="IPR022398">
    <property type="entry name" value="Peptidase_S8_His-AS"/>
</dbReference>
<dbReference type="GO" id="GO:0006508">
    <property type="term" value="P:proteolysis"/>
    <property type="evidence" value="ECO:0007669"/>
    <property type="project" value="UniProtKB-KW"/>
</dbReference>
<dbReference type="EMBL" id="KF900549">
    <property type="protein sequence ID" value="AIE98912.1"/>
    <property type="molecule type" value="Genomic_DNA"/>
</dbReference>
<keyword evidence="7 11" id="KW-1133">Transmembrane helix</keyword>
<dbReference type="Pfam" id="PF07690">
    <property type="entry name" value="MFS_1"/>
    <property type="match status" value="2"/>
</dbReference>
<dbReference type="GO" id="GO:0022857">
    <property type="term" value="F:transmembrane transporter activity"/>
    <property type="evidence" value="ECO:0007669"/>
    <property type="project" value="InterPro"/>
</dbReference>
<dbReference type="PROSITE" id="PS00137">
    <property type="entry name" value="SUBTILASE_HIS"/>
    <property type="match status" value="1"/>
</dbReference>
<evidence type="ECO:0000313" key="13">
    <source>
        <dbReference type="EMBL" id="AIE98912.1"/>
    </source>
</evidence>
<name>A0A075GB82_9EURY</name>
<keyword evidence="3 13" id="KW-0645">Protease</keyword>
<keyword evidence="8 11" id="KW-0472">Membrane</keyword>
<dbReference type="InterPro" id="IPR011701">
    <property type="entry name" value="MFS"/>
</dbReference>
<dbReference type="GO" id="GO:0016020">
    <property type="term" value="C:membrane"/>
    <property type="evidence" value="ECO:0007669"/>
    <property type="project" value="UniProtKB-SubCell"/>
</dbReference>
<feature type="transmembrane region" description="Helical" evidence="11">
    <location>
        <begin position="912"/>
        <end position="935"/>
    </location>
</feature>
<dbReference type="InterPro" id="IPR015500">
    <property type="entry name" value="Peptidase_S8_subtilisin-rel"/>
</dbReference>
<dbReference type="InterPro" id="IPR036852">
    <property type="entry name" value="Peptidase_S8/S53_dom_sf"/>
</dbReference>
<keyword evidence="6" id="KW-0720">Serine protease</keyword>
<feature type="transmembrane region" description="Helical" evidence="11">
    <location>
        <begin position="947"/>
        <end position="965"/>
    </location>
</feature>